<evidence type="ECO:0000256" key="2">
    <source>
        <dbReference type="ARBA" id="ARBA00005684"/>
    </source>
</evidence>
<evidence type="ECO:0000256" key="4">
    <source>
        <dbReference type="ARBA" id="ARBA00012560"/>
    </source>
</evidence>
<dbReference type="HOGENOM" id="CLU_250562_0_0_5"/>
<dbReference type="Proteomes" id="UP000002586">
    <property type="component" value="Chromosome"/>
</dbReference>
<dbReference type="CAZy" id="GH13">
    <property type="family name" value="Glycoside Hydrolase Family 13"/>
</dbReference>
<evidence type="ECO:0000256" key="13">
    <source>
        <dbReference type="RuleBase" id="RU361207"/>
    </source>
</evidence>
<dbReference type="EC" id="2.4.1.25" evidence="4 13"/>
<dbReference type="GO" id="GO:0005980">
    <property type="term" value="P:glycogen catabolic process"/>
    <property type="evidence" value="ECO:0007669"/>
    <property type="project" value="InterPro"/>
</dbReference>
<keyword evidence="6 13" id="KW-0328">Glycosyltransferase</keyword>
<evidence type="ECO:0000256" key="3">
    <source>
        <dbReference type="ARBA" id="ARBA00008061"/>
    </source>
</evidence>
<gene>
    <name evidence="15" type="ordered locus">Mmc1_1514</name>
</gene>
<dbReference type="Pfam" id="PF02446">
    <property type="entry name" value="Glyco_hydro_77"/>
    <property type="match status" value="1"/>
</dbReference>
<dbReference type="eggNOG" id="COG1523">
    <property type="taxonomic scope" value="Bacteria"/>
</dbReference>
<protein>
    <recommendedName>
        <fullName evidence="5 13">4-alpha-glucanotransferase</fullName>
        <ecNumber evidence="4 13">2.4.1.25</ecNumber>
    </recommendedName>
    <alternativeName>
        <fullName evidence="11 13">Amylomaltase</fullName>
    </alternativeName>
    <alternativeName>
        <fullName evidence="12 13">Disproportionating enzyme</fullName>
    </alternativeName>
</protein>
<evidence type="ECO:0000259" key="14">
    <source>
        <dbReference type="SMART" id="SM00642"/>
    </source>
</evidence>
<dbReference type="Gene3D" id="3.20.20.80">
    <property type="entry name" value="Glycosidases"/>
    <property type="match status" value="2"/>
</dbReference>
<dbReference type="SMART" id="SM00642">
    <property type="entry name" value="Aamy"/>
    <property type="match status" value="1"/>
</dbReference>
<dbReference type="EMBL" id="CP000471">
    <property type="protein sequence ID" value="ABK44023.1"/>
    <property type="molecule type" value="Genomic_DNA"/>
</dbReference>
<dbReference type="InterPro" id="IPR044505">
    <property type="entry name" value="GlgX_Isoamylase_N_E_set"/>
</dbReference>
<dbReference type="Gene3D" id="2.60.40.1180">
    <property type="entry name" value="Golgi alpha-mannosidase II"/>
    <property type="match status" value="1"/>
</dbReference>
<dbReference type="NCBIfam" id="TIGR02100">
    <property type="entry name" value="glgX_debranch"/>
    <property type="match status" value="1"/>
</dbReference>
<dbReference type="PANTHER" id="PTHR43002">
    <property type="entry name" value="GLYCOGEN DEBRANCHING ENZYME"/>
    <property type="match status" value="1"/>
</dbReference>
<dbReference type="KEGG" id="mgm:Mmc1_1514"/>
<dbReference type="CAZy" id="GH77">
    <property type="family name" value="Glycoside Hydrolase Family 77"/>
</dbReference>
<dbReference type="InterPro" id="IPR013783">
    <property type="entry name" value="Ig-like_fold"/>
</dbReference>
<evidence type="ECO:0000256" key="11">
    <source>
        <dbReference type="ARBA" id="ARBA00031423"/>
    </source>
</evidence>
<dbReference type="CDD" id="cd02856">
    <property type="entry name" value="E_set_GDE_Isoamylase_N"/>
    <property type="match status" value="1"/>
</dbReference>
<dbReference type="InterPro" id="IPR004193">
    <property type="entry name" value="Glyco_hydro_13_N"/>
</dbReference>
<evidence type="ECO:0000256" key="10">
    <source>
        <dbReference type="ARBA" id="ARBA00023295"/>
    </source>
</evidence>
<dbReference type="Pfam" id="PF02922">
    <property type="entry name" value="CBM_48"/>
    <property type="match status" value="1"/>
</dbReference>
<sequence length="1464" mass="166206">MSRSSIRVWPGNPFPLGATWDGRGVNFAIFSEHAERVELCLFGPDGFRETARISLSEYTNQVWHGYLPDVRPGQLYGYRVYGPYQPEHGHRFNHNKLLLDPYAKLLNGQLQWHEALFGYRYDDPLGDLSFSDLDSAPYVPKCVVVDTAFTWGGEQPPNVNWLDSIIYEMHVRGFTMQHPKVPQNQRGTFAGLCAPEVISYLQDLGISSVELLPVHASVDEWHLAQKGLSNYWGYNTLAFFVANPRFASGPDAIREFKTMVQVFHEAGIEVLLDVVYNHTAEGNHEGPTLSFKGIDNKAYYKLEPGYNRYYRDFTGCGNSFNLRHPKVLQLVMDSLRYWAGEMHVDGFRFDLTTTLAREADGHFDRHSGFLDAIAQDPLLSRKKMIAEAWDIGDGGYQVGNFPPGWGEWNDRYRDAIRRYWKGDKGMAGELASRLTGSSDIFNHNGRRPWSSINFVTAHDGFTLRDLVSYNHKHNSDNLEDNRDGRDANDSWNCGVEGASEEPAIRILRLRQMRNFLTSLLLSQGLPMLVAGDERGRSQNGNNNPYCQDNDISWVNWDEHDEEAKELLSFTRFLIKLRREHGVFHRHSFFNGQKITGLEVKDVVWLRPDGREMERCDWDNVHTLCLGMLLSGEAGEKFLSRYGDAQVDDTFLLLLNSHHEPLPFHLPEVEDGSGWTRLLDTMERGGGCDEPQPGIVNSYQMGGRSAVLFVLQRRERAVEVKPKPATSGDEHELLRQLAEAAGIDRGYWTVFGEWFDLPDASLRSFLGAMDLAADNQGQIRASLTRLEEEPWRRAMPPVVMCRYPCTGVDIAIVVGAEMVDEALEWVLVDEAGHIIPGKVVPSDMPLDGERLVDGQHLERRIFHLYQKLEVGYYRFELHGAGLPDGDFASMRLVVAPSRCYLPKALEKNDGRIWGFSPQLYALRSQRNWGIGDFEDLKQLVEITASHGGGIIGLNPLHTLFLTRPEQVSPYSPNSRHYVNPLYIAPEQVPEMESCEEAQIRLNSPGVRRLLNKLRESEMVDYVEVSALKLSIMRLLYGVFRDKHMTPDKSCVTSPRGLQFRAFVKAGGDALMRLAVFNALSVQFAQTGEDVGGWRSWPTPYRRPDSPEVRRFMQEQEEEVFFYLYLYWIADTQLQEAKASAQQQGMPVGLYADMALGVDPDGADFWNEQSAYAGDMRIGAPADLFNPKGQNWGLPPFDPRALRAQGYQPFIDALRNTMRHAGAIRLDHVMSLARLFWVPVGAPATEGGYVRYPVEDLLGLVALESQRNQCTVIGEALGTVPEGFREKLAENGILSYRLLYFERAEEGRFLQPHEFNTRSLVAATTHDLPTFSGFWEGVDLAVKEQLDLYPNEEMAVRFRGERVHDKMKLREALQQVGIPLTEQFEQADATPELIEAVYRMLARTPAHLLMVQLEDVLQQKEQVNLPGTVNEHPNWRRKLPADLEALVQDPRFKGLTKMLNSERPPL</sequence>
<proteinExistence type="inferred from homology"/>
<dbReference type="InterPro" id="IPR014756">
    <property type="entry name" value="Ig_E-set"/>
</dbReference>
<dbReference type="InterPro" id="IPR013780">
    <property type="entry name" value="Glyco_hydro_b"/>
</dbReference>
<evidence type="ECO:0000256" key="7">
    <source>
        <dbReference type="ARBA" id="ARBA00022679"/>
    </source>
</evidence>
<dbReference type="SUPFAM" id="SSF81296">
    <property type="entry name" value="E set domains"/>
    <property type="match status" value="1"/>
</dbReference>
<feature type="domain" description="Glycosyl hydrolase family 13 catalytic" evidence="14">
    <location>
        <begin position="168"/>
        <end position="577"/>
    </location>
</feature>
<dbReference type="CDD" id="cd11326">
    <property type="entry name" value="AmyAc_Glg_debranch"/>
    <property type="match status" value="1"/>
</dbReference>
<keyword evidence="10" id="KW-0326">Glycosidase</keyword>
<dbReference type="InterPro" id="IPR006047">
    <property type="entry name" value="GH13_cat_dom"/>
</dbReference>
<dbReference type="InterPro" id="IPR048458">
    <property type="entry name" value="MalQ_N"/>
</dbReference>
<organism evidence="15 16">
    <name type="scientific">Magnetococcus marinus (strain ATCC BAA-1437 / JCM 17883 / MC-1)</name>
    <dbReference type="NCBI Taxonomy" id="156889"/>
    <lineage>
        <taxon>Bacteria</taxon>
        <taxon>Pseudomonadati</taxon>
        <taxon>Pseudomonadota</taxon>
        <taxon>Magnetococcia</taxon>
        <taxon>Magnetococcales</taxon>
        <taxon>Magnetococcaceae</taxon>
        <taxon>Magnetococcus</taxon>
    </lineage>
</organism>
<evidence type="ECO:0000256" key="1">
    <source>
        <dbReference type="ARBA" id="ARBA00000439"/>
    </source>
</evidence>
<dbReference type="Gene3D" id="2.60.40.10">
    <property type="entry name" value="Immunoglobulins"/>
    <property type="match status" value="1"/>
</dbReference>
<comment type="similarity">
    <text evidence="3">Belongs to the glycosyl hydrolase 13 family.</text>
</comment>
<reference evidence="16" key="1">
    <citation type="journal article" date="2009" name="Appl. Environ. Microbiol.">
        <title>Complete genome sequence of the chemolithoautotrophic marine magnetotactic coccus strain MC-1.</title>
        <authorList>
            <person name="Schubbe S."/>
            <person name="Williams T.J."/>
            <person name="Xie G."/>
            <person name="Kiss H.E."/>
            <person name="Brettin T.S."/>
            <person name="Martinez D."/>
            <person name="Ross C.A."/>
            <person name="Schuler D."/>
            <person name="Cox B.L."/>
            <person name="Nealson K.H."/>
            <person name="Bazylinski D.A."/>
        </authorList>
    </citation>
    <scope>NUCLEOTIDE SEQUENCE [LARGE SCALE GENOMIC DNA]</scope>
    <source>
        <strain evidence="16">ATCC BAA-1437 / JCM 17883 / MC-1</strain>
    </source>
</reference>
<dbReference type="Pfam" id="PF00128">
    <property type="entry name" value="Alpha-amylase"/>
    <property type="match status" value="1"/>
</dbReference>
<dbReference type="eggNOG" id="COG1640">
    <property type="taxonomic scope" value="Bacteria"/>
</dbReference>
<name>A0L7T0_MAGMM</name>
<dbReference type="OrthoDB" id="3236218at2"/>
<comment type="similarity">
    <text evidence="2 13">Belongs to the disproportionating enzyme family.</text>
</comment>
<comment type="catalytic activity">
    <reaction evidence="1 13">
        <text>Transfers a segment of a (1-&gt;4)-alpha-D-glucan to a new position in an acceptor, which may be glucose or a (1-&gt;4)-alpha-D-glucan.</text>
        <dbReference type="EC" id="2.4.1.25"/>
    </reaction>
</comment>
<keyword evidence="16" id="KW-1185">Reference proteome</keyword>
<evidence type="ECO:0000256" key="6">
    <source>
        <dbReference type="ARBA" id="ARBA00022676"/>
    </source>
</evidence>
<dbReference type="SUPFAM" id="SSF51011">
    <property type="entry name" value="Glycosyl hydrolase domain"/>
    <property type="match status" value="1"/>
</dbReference>
<evidence type="ECO:0000256" key="12">
    <source>
        <dbReference type="ARBA" id="ARBA00031501"/>
    </source>
</evidence>
<dbReference type="InterPro" id="IPR017853">
    <property type="entry name" value="GH"/>
</dbReference>
<evidence type="ECO:0000256" key="5">
    <source>
        <dbReference type="ARBA" id="ARBA00020295"/>
    </source>
</evidence>
<evidence type="ECO:0000313" key="16">
    <source>
        <dbReference type="Proteomes" id="UP000002586"/>
    </source>
</evidence>
<dbReference type="CAZy" id="CBM48">
    <property type="family name" value="Carbohydrate-Binding Module Family 48"/>
</dbReference>
<dbReference type="InterPro" id="IPR011837">
    <property type="entry name" value="Glycogen_debranch_GlgX"/>
</dbReference>
<dbReference type="NCBIfam" id="TIGR00217">
    <property type="entry name" value="malQ"/>
    <property type="match status" value="1"/>
</dbReference>
<dbReference type="GO" id="GO:0004134">
    <property type="term" value="F:4-alpha-glucanotransferase activity"/>
    <property type="evidence" value="ECO:0007669"/>
    <property type="project" value="UniProtKB-EC"/>
</dbReference>
<dbReference type="SUPFAM" id="SSF51445">
    <property type="entry name" value="(Trans)glycosidases"/>
    <property type="match status" value="2"/>
</dbReference>
<evidence type="ECO:0000256" key="9">
    <source>
        <dbReference type="ARBA" id="ARBA00023277"/>
    </source>
</evidence>
<reference evidence="15 16" key="2">
    <citation type="journal article" date="2012" name="Int. J. Syst. Evol. Microbiol.">
        <title>Magnetococcus marinus gen. nov., sp. nov., a marine, magnetotactic bacterium that represents a novel lineage (Magnetococcaceae fam. nov.; Magnetococcales ord. nov.) at the base of the Alphaproteobacteria.</title>
        <authorList>
            <person name="Bazylinski D.A."/>
            <person name="Williams T.J."/>
            <person name="Lefevre C.T."/>
            <person name="Berg R.J."/>
            <person name="Zhang C.L."/>
            <person name="Bowser S.S."/>
            <person name="Dean A.J."/>
            <person name="Beveridge T.J."/>
        </authorList>
    </citation>
    <scope>NUCLEOTIDE SEQUENCE [LARGE SCALE GENOMIC DNA]</scope>
    <source>
        <strain evidence="16">ATCC BAA-1437 / JCM 17883 / MC-1</strain>
    </source>
</reference>
<dbReference type="STRING" id="156889.Mmc1_1514"/>
<dbReference type="InterPro" id="IPR003385">
    <property type="entry name" value="Glyco_hydro_77"/>
</dbReference>
<keyword evidence="7 13" id="KW-0808">Transferase</keyword>
<dbReference type="Pfam" id="PF21226">
    <property type="entry name" value="MalQ_N"/>
    <property type="match status" value="1"/>
</dbReference>
<accession>A0L7T0</accession>
<evidence type="ECO:0000256" key="8">
    <source>
        <dbReference type="ARBA" id="ARBA00022801"/>
    </source>
</evidence>
<dbReference type="GO" id="GO:0004135">
    <property type="term" value="F:amylo-alpha-1,6-glucosidase activity"/>
    <property type="evidence" value="ECO:0007669"/>
    <property type="project" value="InterPro"/>
</dbReference>
<keyword evidence="9 13" id="KW-0119">Carbohydrate metabolism</keyword>
<evidence type="ECO:0000313" key="15">
    <source>
        <dbReference type="EMBL" id="ABK44023.1"/>
    </source>
</evidence>
<keyword evidence="8" id="KW-0378">Hydrolase</keyword>